<feature type="domain" description="AB hydrolase-1" evidence="1">
    <location>
        <begin position="23"/>
        <end position="131"/>
    </location>
</feature>
<accession>A0ABS4NMM9</accession>
<keyword evidence="3" id="KW-1185">Reference proteome</keyword>
<protein>
    <submittedName>
        <fullName evidence="2">2-succinyl-6-hydroxy-2, 4-cyclohexadiene-1-carboxylate synthase</fullName>
        <ecNumber evidence="2">4.2.99.20</ecNumber>
    </submittedName>
</protein>
<dbReference type="SUPFAM" id="SSF53474">
    <property type="entry name" value="alpha/beta-Hydrolases"/>
    <property type="match status" value="1"/>
</dbReference>
<dbReference type="Proteomes" id="UP000773462">
    <property type="component" value="Unassembled WGS sequence"/>
</dbReference>
<dbReference type="InterPro" id="IPR029058">
    <property type="entry name" value="AB_hydrolase_fold"/>
</dbReference>
<keyword evidence="2" id="KW-0456">Lyase</keyword>
<dbReference type="PANTHER" id="PTHR43798">
    <property type="entry name" value="MONOACYLGLYCEROL LIPASE"/>
    <property type="match status" value="1"/>
</dbReference>
<name>A0ABS4NMM9_9BACL</name>
<dbReference type="EMBL" id="JAGGLV010000002">
    <property type="protein sequence ID" value="MBP2110679.1"/>
    <property type="molecule type" value="Genomic_DNA"/>
</dbReference>
<dbReference type="PRINTS" id="PR00111">
    <property type="entry name" value="ABHYDROLASE"/>
</dbReference>
<gene>
    <name evidence="2" type="ORF">J2Z70_000819</name>
</gene>
<dbReference type="InterPro" id="IPR000073">
    <property type="entry name" value="AB_hydrolase_1"/>
</dbReference>
<dbReference type="GO" id="GO:0070205">
    <property type="term" value="F:2-succinyl-6-hydroxy-2,4-cyclohexadiene-1-carboxylate synthase activity"/>
    <property type="evidence" value="ECO:0007669"/>
    <property type="project" value="UniProtKB-EC"/>
</dbReference>
<reference evidence="2 3" key="1">
    <citation type="submission" date="2021-03" db="EMBL/GenBank/DDBJ databases">
        <title>Genomic Encyclopedia of Type Strains, Phase IV (KMG-IV): sequencing the most valuable type-strain genomes for metagenomic binning, comparative biology and taxonomic classification.</title>
        <authorList>
            <person name="Goeker M."/>
        </authorList>
    </citation>
    <scope>NUCLEOTIDE SEQUENCE [LARGE SCALE GENOMIC DNA]</scope>
    <source>
        <strain evidence="2 3">DSM 101953</strain>
    </source>
</reference>
<sequence>MVEERILLGEISINAKYSLEDKPVILLLHFSGGNLHMWDGVLPQLVQDYSILAPDLRGHGRSDKPETGYHIDEMAEDMYQLLRHLQVDKCHVVGSSMGAQVAVSLAAAHPELVASLVCEGALNNEFGEYGIFDGTAEAVEQRKVQLRAELEEWKEPYFDSVESYVAQQRAELTAEGLWNEYFCAFYTHSLEQHPDGKYIYCYPNRVRIEYIVKYWELSFEHYYQTIQCPVLFLPSEAEWNDERVRSSLNAFAELLDSYEIARIPDSLHAYVWMQLPLQAGQAVRDFLDKQF</sequence>
<dbReference type="RefSeq" id="WP_209869676.1">
    <property type="nucleotide sequence ID" value="NZ_JAGGLV010000002.1"/>
</dbReference>
<evidence type="ECO:0000313" key="3">
    <source>
        <dbReference type="Proteomes" id="UP000773462"/>
    </source>
</evidence>
<evidence type="ECO:0000313" key="2">
    <source>
        <dbReference type="EMBL" id="MBP2110679.1"/>
    </source>
</evidence>
<comment type="caution">
    <text evidence="2">The sequence shown here is derived from an EMBL/GenBank/DDBJ whole genome shotgun (WGS) entry which is preliminary data.</text>
</comment>
<evidence type="ECO:0000259" key="1">
    <source>
        <dbReference type="Pfam" id="PF00561"/>
    </source>
</evidence>
<proteinExistence type="predicted"/>
<dbReference type="InterPro" id="IPR050266">
    <property type="entry name" value="AB_hydrolase_sf"/>
</dbReference>
<dbReference type="Gene3D" id="3.40.50.1820">
    <property type="entry name" value="alpha/beta hydrolase"/>
    <property type="match status" value="1"/>
</dbReference>
<dbReference type="EC" id="4.2.99.20" evidence="2"/>
<dbReference type="Pfam" id="PF00561">
    <property type="entry name" value="Abhydrolase_1"/>
    <property type="match status" value="1"/>
</dbReference>
<organism evidence="2 3">
    <name type="scientific">Paenibacillus silagei</name>
    <dbReference type="NCBI Taxonomy" id="1670801"/>
    <lineage>
        <taxon>Bacteria</taxon>
        <taxon>Bacillati</taxon>
        <taxon>Bacillota</taxon>
        <taxon>Bacilli</taxon>
        <taxon>Bacillales</taxon>
        <taxon>Paenibacillaceae</taxon>
        <taxon>Paenibacillus</taxon>
    </lineage>
</organism>
<dbReference type="PANTHER" id="PTHR43798:SF5">
    <property type="entry name" value="MONOACYLGLYCEROL LIPASE ABHD6"/>
    <property type="match status" value="1"/>
</dbReference>